<dbReference type="EMBL" id="UOGL01000309">
    <property type="protein sequence ID" value="VAX39182.1"/>
    <property type="molecule type" value="Genomic_DNA"/>
</dbReference>
<dbReference type="GO" id="GO:0004803">
    <property type="term" value="F:transposase activity"/>
    <property type="evidence" value="ECO:0007669"/>
    <property type="project" value="InterPro"/>
</dbReference>
<dbReference type="GO" id="GO:0006313">
    <property type="term" value="P:DNA transposition"/>
    <property type="evidence" value="ECO:0007669"/>
    <property type="project" value="InterPro"/>
</dbReference>
<dbReference type="PANTHER" id="PTHR33258:SF1">
    <property type="entry name" value="TRANSPOSASE INSL FOR INSERTION SEQUENCE ELEMENT IS186A-RELATED"/>
    <property type="match status" value="1"/>
</dbReference>
<accession>A0A3B1DEG6</accession>
<dbReference type="InterPro" id="IPR012337">
    <property type="entry name" value="RNaseH-like_sf"/>
</dbReference>
<feature type="non-terminal residue" evidence="2">
    <location>
        <position position="51"/>
    </location>
</feature>
<evidence type="ECO:0000313" key="2">
    <source>
        <dbReference type="EMBL" id="VAX39182.1"/>
    </source>
</evidence>
<dbReference type="GO" id="GO:0003677">
    <property type="term" value="F:DNA binding"/>
    <property type="evidence" value="ECO:0007669"/>
    <property type="project" value="InterPro"/>
</dbReference>
<dbReference type="SUPFAM" id="SSF53098">
    <property type="entry name" value="Ribonuclease H-like"/>
    <property type="match status" value="1"/>
</dbReference>
<protein>
    <recommendedName>
        <fullName evidence="1">Transposase IS4-like domain-containing protein</fullName>
    </recommendedName>
</protein>
<reference evidence="2" key="1">
    <citation type="submission" date="2018-06" db="EMBL/GenBank/DDBJ databases">
        <authorList>
            <person name="Zhirakovskaya E."/>
        </authorList>
    </citation>
    <scope>NUCLEOTIDE SEQUENCE</scope>
</reference>
<gene>
    <name evidence="2" type="ORF">MNBD_PLANCTO02-2989</name>
</gene>
<organism evidence="2">
    <name type="scientific">hydrothermal vent metagenome</name>
    <dbReference type="NCBI Taxonomy" id="652676"/>
    <lineage>
        <taxon>unclassified sequences</taxon>
        <taxon>metagenomes</taxon>
        <taxon>ecological metagenomes</taxon>
    </lineage>
</organism>
<name>A0A3B1DEG6_9ZZZZ</name>
<sequence>MDADLIAIGYRYRWVIELFFRWFKQILGMRHLISDSENGVTIQLYVAMIAS</sequence>
<feature type="domain" description="Transposase IS4-like" evidence="1">
    <location>
        <begin position="2"/>
        <end position="50"/>
    </location>
</feature>
<evidence type="ECO:0000259" key="1">
    <source>
        <dbReference type="Pfam" id="PF01609"/>
    </source>
</evidence>
<dbReference type="PANTHER" id="PTHR33258">
    <property type="entry name" value="TRANSPOSASE INSL FOR INSERTION SEQUENCE ELEMENT IS186A-RELATED"/>
    <property type="match status" value="1"/>
</dbReference>
<dbReference type="InterPro" id="IPR002559">
    <property type="entry name" value="Transposase_11"/>
</dbReference>
<dbReference type="Pfam" id="PF01609">
    <property type="entry name" value="DDE_Tnp_1"/>
    <property type="match status" value="1"/>
</dbReference>
<dbReference type="AlphaFoldDB" id="A0A3B1DEG6"/>
<proteinExistence type="predicted"/>